<feature type="signal peptide" evidence="1">
    <location>
        <begin position="1"/>
        <end position="36"/>
    </location>
</feature>
<keyword evidence="2" id="KW-0675">Receptor</keyword>
<dbReference type="EMBL" id="CPXJ01000052">
    <property type="protein sequence ID" value="CNE36939.1"/>
    <property type="molecule type" value="Genomic_DNA"/>
</dbReference>
<reference evidence="2 3" key="1">
    <citation type="submission" date="2015-03" db="EMBL/GenBank/DDBJ databases">
        <authorList>
            <consortium name="Pathogen Informatics"/>
            <person name="Murphy D."/>
        </authorList>
    </citation>
    <scope>NUCLEOTIDE SEQUENCE [LARGE SCALE GENOMIC DNA]</scope>
    <source>
        <strain evidence="2 3">IP05342</strain>
    </source>
</reference>
<protein>
    <submittedName>
        <fullName evidence="2">Ferrichrome receptor protein</fullName>
    </submittedName>
</protein>
<gene>
    <name evidence="2" type="primary">fcuA_1</name>
    <name evidence="2" type="ORF">ERS137959_03621</name>
</gene>
<comment type="caution">
    <text evidence="2">The sequence shown here is derived from an EMBL/GenBank/DDBJ whole genome shotgun (WGS) entry which is preliminary data.</text>
</comment>
<keyword evidence="3" id="KW-1185">Reference proteome</keyword>
<organism evidence="2 3">
    <name type="scientific">Yersinia enterocolitica</name>
    <dbReference type="NCBI Taxonomy" id="630"/>
    <lineage>
        <taxon>Bacteria</taxon>
        <taxon>Pseudomonadati</taxon>
        <taxon>Pseudomonadota</taxon>
        <taxon>Gammaproteobacteria</taxon>
        <taxon>Enterobacterales</taxon>
        <taxon>Yersiniaceae</taxon>
        <taxon>Yersinia</taxon>
    </lineage>
</organism>
<evidence type="ECO:0000313" key="3">
    <source>
        <dbReference type="Proteomes" id="UP000041601"/>
    </source>
</evidence>
<proteinExistence type="predicted"/>
<evidence type="ECO:0000256" key="1">
    <source>
        <dbReference type="SAM" id="SignalP"/>
    </source>
</evidence>
<dbReference type="Proteomes" id="UP000041601">
    <property type="component" value="Unassembled WGS sequence"/>
</dbReference>
<evidence type="ECO:0000313" key="2">
    <source>
        <dbReference type="EMBL" id="CNE36939.1"/>
    </source>
</evidence>
<sequence>MNQIISSRAHQKRLAPRLLCVMIGAALGTLSASSWAAAATDSTAENAKKPAR</sequence>
<keyword evidence="1" id="KW-0732">Signal</keyword>
<feature type="chain" id="PRO_5045391744" evidence="1">
    <location>
        <begin position="37"/>
        <end position="52"/>
    </location>
</feature>
<name>A0ABP1YAJ9_YEREN</name>
<accession>A0ABP1YAJ9</accession>